<keyword evidence="1" id="KW-0472">Membrane</keyword>
<dbReference type="EMBL" id="WXWW01000178">
    <property type="protein sequence ID" value="NAW65934.1"/>
    <property type="molecule type" value="Genomic_DNA"/>
</dbReference>
<feature type="domain" description="Putative Flp pilus-assembly TadG-like N-terminal" evidence="2">
    <location>
        <begin position="20"/>
        <end position="62"/>
    </location>
</feature>
<name>A0A7X4WC16_9GAMM</name>
<evidence type="ECO:0000256" key="1">
    <source>
        <dbReference type="SAM" id="Phobius"/>
    </source>
</evidence>
<keyword evidence="1" id="KW-0812">Transmembrane</keyword>
<dbReference type="AlphaFoldDB" id="A0A7X4WC16"/>
<proteinExistence type="predicted"/>
<feature type="transmembrane region" description="Helical" evidence="1">
    <location>
        <begin position="20"/>
        <end position="40"/>
    </location>
</feature>
<dbReference type="Pfam" id="PF13400">
    <property type="entry name" value="Tad"/>
    <property type="match status" value="1"/>
</dbReference>
<comment type="caution">
    <text evidence="3">The sequence shown here is derived from an EMBL/GenBank/DDBJ whole genome shotgun (WGS) entry which is preliminary data.</text>
</comment>
<reference evidence="3 4" key="1">
    <citation type="submission" date="2017-05" db="EMBL/GenBank/DDBJ databases">
        <title>High clonality and local adaptation shapes Vibrionaceae linages within an endangered oasis.</title>
        <authorList>
            <person name="Vazquez-Rosas-Landa M."/>
        </authorList>
    </citation>
    <scope>NUCLEOTIDE SEQUENCE [LARGE SCALE GENOMIC DNA]</scope>
    <source>
        <strain evidence="3 4">P46_P4S1P180</strain>
    </source>
</reference>
<organism evidence="3 4">
    <name type="scientific">Photobacterium halotolerans</name>
    <dbReference type="NCBI Taxonomy" id="265726"/>
    <lineage>
        <taxon>Bacteria</taxon>
        <taxon>Pseudomonadati</taxon>
        <taxon>Pseudomonadota</taxon>
        <taxon>Gammaproteobacteria</taxon>
        <taxon>Vibrionales</taxon>
        <taxon>Vibrionaceae</taxon>
        <taxon>Photobacterium</taxon>
    </lineage>
</organism>
<sequence>MLSPSKSPGRFSRRSRQRGAVGIGLILLMVSMVLFLAMAVDTGRLYMEKRKLQKQADLAALSLGRSACYIDGSTEAKEQALITKVKDNLKANGFTEASNLTVEFGTAQIKTVNKGGKEWKEWDFNSASTSVKSASKVTISKTVPGSLISQLYNPNDVTLSASAAVYKTTNVEFGVGSKLVDVNPDSFKDSNNSILG</sequence>
<evidence type="ECO:0000313" key="3">
    <source>
        <dbReference type="EMBL" id="NAW65934.1"/>
    </source>
</evidence>
<dbReference type="RefSeq" id="WP_202602028.1">
    <property type="nucleotide sequence ID" value="NZ_WXWW01000178.1"/>
</dbReference>
<evidence type="ECO:0000259" key="2">
    <source>
        <dbReference type="Pfam" id="PF13400"/>
    </source>
</evidence>
<gene>
    <name evidence="3" type="ORF">CAG72_11970</name>
</gene>
<accession>A0A7X4WC16</accession>
<dbReference type="InterPro" id="IPR028087">
    <property type="entry name" value="Tad_N"/>
</dbReference>
<keyword evidence="1" id="KW-1133">Transmembrane helix</keyword>
<dbReference type="Proteomes" id="UP000465712">
    <property type="component" value="Unassembled WGS sequence"/>
</dbReference>
<evidence type="ECO:0000313" key="4">
    <source>
        <dbReference type="Proteomes" id="UP000465712"/>
    </source>
</evidence>
<feature type="non-terminal residue" evidence="3">
    <location>
        <position position="196"/>
    </location>
</feature>
<protein>
    <recommendedName>
        <fullName evidence="2">Putative Flp pilus-assembly TadG-like N-terminal domain-containing protein</fullName>
    </recommendedName>
</protein>